<feature type="transmembrane region" description="Helical" evidence="1">
    <location>
        <begin position="45"/>
        <end position="66"/>
    </location>
</feature>
<name>A0A7S3VSK3_DUNTE</name>
<sequence length="114" mass="11506">MLGYGLVLLPEPGTVLAMLGTGAGGIGGGAMAAAGGAPLIRMGAFILKLCVSAPILASSSTVYSIWMCLPEVEGGMCWGKGTWHSKLVADPGCSAPCGQLTSTLTTKVRKPDRP</sequence>
<evidence type="ECO:0000313" key="2">
    <source>
        <dbReference type="EMBL" id="CAE0501730.1"/>
    </source>
</evidence>
<reference evidence="2" key="1">
    <citation type="submission" date="2021-01" db="EMBL/GenBank/DDBJ databases">
        <authorList>
            <person name="Corre E."/>
            <person name="Pelletier E."/>
            <person name="Niang G."/>
            <person name="Scheremetjew M."/>
            <person name="Finn R."/>
            <person name="Kale V."/>
            <person name="Holt S."/>
            <person name="Cochrane G."/>
            <person name="Meng A."/>
            <person name="Brown T."/>
            <person name="Cohen L."/>
        </authorList>
    </citation>
    <scope>NUCLEOTIDE SEQUENCE</scope>
    <source>
        <strain evidence="2">CCMP1320</strain>
    </source>
</reference>
<gene>
    <name evidence="2" type="ORF">DTER00134_LOCUS16803</name>
</gene>
<accession>A0A7S3VSK3</accession>
<dbReference type="EMBL" id="HBIP01027794">
    <property type="protein sequence ID" value="CAE0501730.1"/>
    <property type="molecule type" value="Transcribed_RNA"/>
</dbReference>
<feature type="transmembrane region" description="Helical" evidence="1">
    <location>
        <begin position="12"/>
        <end position="33"/>
    </location>
</feature>
<keyword evidence="1" id="KW-1133">Transmembrane helix</keyword>
<keyword evidence="1" id="KW-0812">Transmembrane</keyword>
<keyword evidence="1" id="KW-0472">Membrane</keyword>
<organism evidence="2">
    <name type="scientific">Dunaliella tertiolecta</name>
    <name type="common">Green alga</name>
    <dbReference type="NCBI Taxonomy" id="3047"/>
    <lineage>
        <taxon>Eukaryota</taxon>
        <taxon>Viridiplantae</taxon>
        <taxon>Chlorophyta</taxon>
        <taxon>core chlorophytes</taxon>
        <taxon>Chlorophyceae</taxon>
        <taxon>CS clade</taxon>
        <taxon>Chlamydomonadales</taxon>
        <taxon>Dunaliellaceae</taxon>
        <taxon>Dunaliella</taxon>
    </lineage>
</organism>
<proteinExistence type="predicted"/>
<evidence type="ECO:0000256" key="1">
    <source>
        <dbReference type="SAM" id="Phobius"/>
    </source>
</evidence>
<protein>
    <submittedName>
        <fullName evidence="2">Uncharacterized protein</fullName>
    </submittedName>
</protein>
<dbReference type="AlphaFoldDB" id="A0A7S3VSK3"/>